<organism evidence="2 3">
    <name type="scientific">Nocardioides mesophilus</name>
    <dbReference type="NCBI Taxonomy" id="433659"/>
    <lineage>
        <taxon>Bacteria</taxon>
        <taxon>Bacillati</taxon>
        <taxon>Actinomycetota</taxon>
        <taxon>Actinomycetes</taxon>
        <taxon>Propionibacteriales</taxon>
        <taxon>Nocardioidaceae</taxon>
        <taxon>Nocardioides</taxon>
    </lineage>
</organism>
<accession>A0A7G9RGG4</accession>
<dbReference type="Proteomes" id="UP000515947">
    <property type="component" value="Chromosome"/>
</dbReference>
<sequence length="61" mass="6638">MESMLLKPEEVAECLNVGRSKVYELMRAGALESVQIGACRRVPRAAVTAYVESLRANLVAS</sequence>
<dbReference type="GO" id="GO:0003677">
    <property type="term" value="F:DNA binding"/>
    <property type="evidence" value="ECO:0007669"/>
    <property type="project" value="InterPro"/>
</dbReference>
<protein>
    <submittedName>
        <fullName evidence="2">Helix-turn-helix domain-containing protein</fullName>
    </submittedName>
</protein>
<dbReference type="KEGG" id="nmes:H9L09_10540"/>
<dbReference type="EMBL" id="CP060713">
    <property type="protein sequence ID" value="QNN54689.1"/>
    <property type="molecule type" value="Genomic_DNA"/>
</dbReference>
<keyword evidence="3" id="KW-1185">Reference proteome</keyword>
<reference evidence="2 3" key="1">
    <citation type="submission" date="2020-08" db="EMBL/GenBank/DDBJ databases">
        <title>Genome sequence of Nocardioides mesophilus KACC 16243T.</title>
        <authorList>
            <person name="Hyun D.-W."/>
            <person name="Bae J.-W."/>
        </authorList>
    </citation>
    <scope>NUCLEOTIDE SEQUENCE [LARGE SCALE GENOMIC DNA]</scope>
    <source>
        <strain evidence="2 3">KACC 16243</strain>
    </source>
</reference>
<dbReference type="InterPro" id="IPR041657">
    <property type="entry name" value="HTH_17"/>
</dbReference>
<dbReference type="InterPro" id="IPR010093">
    <property type="entry name" value="SinI_DNA-bd"/>
</dbReference>
<dbReference type="Pfam" id="PF12728">
    <property type="entry name" value="HTH_17"/>
    <property type="match status" value="1"/>
</dbReference>
<evidence type="ECO:0000313" key="2">
    <source>
        <dbReference type="EMBL" id="QNN54689.1"/>
    </source>
</evidence>
<evidence type="ECO:0000259" key="1">
    <source>
        <dbReference type="Pfam" id="PF12728"/>
    </source>
</evidence>
<dbReference type="NCBIfam" id="TIGR01764">
    <property type="entry name" value="excise"/>
    <property type="match status" value="1"/>
</dbReference>
<feature type="domain" description="Helix-turn-helix" evidence="1">
    <location>
        <begin position="5"/>
        <end position="53"/>
    </location>
</feature>
<dbReference type="AlphaFoldDB" id="A0A7G9RGG4"/>
<proteinExistence type="predicted"/>
<gene>
    <name evidence="2" type="ORF">H9L09_10540</name>
</gene>
<name>A0A7G9RGG4_9ACTN</name>
<evidence type="ECO:0000313" key="3">
    <source>
        <dbReference type="Proteomes" id="UP000515947"/>
    </source>
</evidence>